<name>A0ABR7CWN1_9BACT</name>
<organism evidence="2 3">
    <name type="scientific">Butyricimonas hominis</name>
    <dbReference type="NCBI Taxonomy" id="2763032"/>
    <lineage>
        <taxon>Bacteria</taxon>
        <taxon>Pseudomonadati</taxon>
        <taxon>Bacteroidota</taxon>
        <taxon>Bacteroidia</taxon>
        <taxon>Bacteroidales</taxon>
        <taxon>Odoribacteraceae</taxon>
        <taxon>Butyricimonas</taxon>
    </lineage>
</organism>
<feature type="transmembrane region" description="Helical" evidence="1">
    <location>
        <begin position="108"/>
        <end position="126"/>
    </location>
</feature>
<evidence type="ECO:0000313" key="2">
    <source>
        <dbReference type="EMBL" id="MBC5620087.1"/>
    </source>
</evidence>
<dbReference type="InterPro" id="IPR025367">
    <property type="entry name" value="DUF4271"/>
</dbReference>
<keyword evidence="1" id="KW-0812">Transmembrane</keyword>
<sequence>MLEQVADSVVRDSSVFPAFLLEESVSRMPAPPMDTLTNYIGLVDATPLEGWDFHLTTGILTYMVVFLVLVALLRLQGRGFLLAVYFYFFSRKRDVALISEGTRQNYSFVLLSICLSFSSLAMLIAFMTSEPFVFSNALFYFLIIFGYYIVLLGTVRLLGWTFNSRHCASDIILNLRVSGIVLGLSVSPLVLALFFVKSSAVTTLFHVIFALFVILLIFRFIRLIKILYGYKVSILYMILYLCGLEIVPMLVLYKLLV</sequence>
<feature type="transmembrane region" description="Helical" evidence="1">
    <location>
        <begin position="171"/>
        <end position="195"/>
    </location>
</feature>
<keyword evidence="1" id="KW-1133">Transmembrane helix</keyword>
<accession>A0ABR7CWN1</accession>
<protein>
    <submittedName>
        <fullName evidence="2">DUF4271 domain-containing protein</fullName>
    </submittedName>
</protein>
<feature type="transmembrane region" description="Helical" evidence="1">
    <location>
        <begin position="59"/>
        <end position="88"/>
    </location>
</feature>
<gene>
    <name evidence="2" type="ORF">H8S64_03135</name>
</gene>
<reference evidence="2 3" key="1">
    <citation type="submission" date="2020-08" db="EMBL/GenBank/DDBJ databases">
        <title>Genome public.</title>
        <authorList>
            <person name="Liu C."/>
            <person name="Sun Q."/>
        </authorList>
    </citation>
    <scope>NUCLEOTIDE SEQUENCE [LARGE SCALE GENOMIC DNA]</scope>
    <source>
        <strain evidence="2 3">NSJ-56</strain>
    </source>
</reference>
<feature type="transmembrane region" description="Helical" evidence="1">
    <location>
        <begin position="233"/>
        <end position="256"/>
    </location>
</feature>
<dbReference type="RefSeq" id="WP_186974899.1">
    <property type="nucleotide sequence ID" value="NZ_JACOOH010000001.1"/>
</dbReference>
<dbReference type="Pfam" id="PF14093">
    <property type="entry name" value="DUF4271"/>
    <property type="match status" value="1"/>
</dbReference>
<feature type="transmembrane region" description="Helical" evidence="1">
    <location>
        <begin position="138"/>
        <end position="159"/>
    </location>
</feature>
<dbReference type="EMBL" id="JACOOH010000001">
    <property type="protein sequence ID" value="MBC5620087.1"/>
    <property type="molecule type" value="Genomic_DNA"/>
</dbReference>
<keyword evidence="1" id="KW-0472">Membrane</keyword>
<comment type="caution">
    <text evidence="2">The sequence shown here is derived from an EMBL/GenBank/DDBJ whole genome shotgun (WGS) entry which is preliminary data.</text>
</comment>
<dbReference type="Proteomes" id="UP000646484">
    <property type="component" value="Unassembled WGS sequence"/>
</dbReference>
<proteinExistence type="predicted"/>
<keyword evidence="3" id="KW-1185">Reference proteome</keyword>
<feature type="transmembrane region" description="Helical" evidence="1">
    <location>
        <begin position="201"/>
        <end position="221"/>
    </location>
</feature>
<evidence type="ECO:0000313" key="3">
    <source>
        <dbReference type="Proteomes" id="UP000646484"/>
    </source>
</evidence>
<evidence type="ECO:0000256" key="1">
    <source>
        <dbReference type="SAM" id="Phobius"/>
    </source>
</evidence>